<evidence type="ECO:0000313" key="2">
    <source>
        <dbReference type="Proteomes" id="UP001258017"/>
    </source>
</evidence>
<proteinExistence type="predicted"/>
<keyword evidence="2" id="KW-1185">Reference proteome</keyword>
<evidence type="ECO:0008006" key="3">
    <source>
        <dbReference type="Google" id="ProtNLM"/>
    </source>
</evidence>
<dbReference type="EMBL" id="JAIFRP010004413">
    <property type="protein sequence ID" value="KAK2575619.1"/>
    <property type="molecule type" value="Genomic_DNA"/>
</dbReference>
<comment type="caution">
    <text evidence="1">The sequence shown here is derived from an EMBL/GenBank/DDBJ whole genome shotgun (WGS) entry which is preliminary data.</text>
</comment>
<dbReference type="AlphaFoldDB" id="A0AAD9R9P0"/>
<dbReference type="SUPFAM" id="SSF48452">
    <property type="entry name" value="TPR-like"/>
    <property type="match status" value="1"/>
</dbReference>
<accession>A0AAD9R9P0</accession>
<dbReference type="PANTHER" id="PTHR21391">
    <property type="entry name" value="AT04489P-RELATED"/>
    <property type="match status" value="1"/>
</dbReference>
<protein>
    <recommendedName>
        <fullName evidence="3">Tetratricopeptide repeat protein 25</fullName>
    </recommendedName>
</protein>
<dbReference type="Gene3D" id="1.25.40.10">
    <property type="entry name" value="Tetratricopeptide repeat domain"/>
    <property type="match status" value="1"/>
</dbReference>
<reference evidence="1" key="2">
    <citation type="journal article" date="2023" name="Commun. Biol.">
        <title>Intrasexual cuticular hydrocarbon dimorphism in a wasp sheds light on hydrocarbon biosynthesis genes in Hymenoptera.</title>
        <authorList>
            <person name="Moris V.C."/>
            <person name="Podsiadlowski L."/>
            <person name="Martin S."/>
            <person name="Oeyen J.P."/>
            <person name="Donath A."/>
            <person name="Petersen M."/>
            <person name="Wilbrandt J."/>
            <person name="Misof B."/>
            <person name="Liedtke D."/>
            <person name="Thamm M."/>
            <person name="Scheiner R."/>
            <person name="Schmitt T."/>
            <person name="Niehuis O."/>
        </authorList>
    </citation>
    <scope>NUCLEOTIDE SEQUENCE</scope>
    <source>
        <strain evidence="1">GBR_01_08_01A</strain>
    </source>
</reference>
<reference evidence="1" key="1">
    <citation type="submission" date="2021-08" db="EMBL/GenBank/DDBJ databases">
        <authorList>
            <person name="Misof B."/>
            <person name="Oliver O."/>
            <person name="Podsiadlowski L."/>
            <person name="Donath A."/>
            <person name="Peters R."/>
            <person name="Mayer C."/>
            <person name="Rust J."/>
            <person name="Gunkel S."/>
            <person name="Lesny P."/>
            <person name="Martin S."/>
            <person name="Oeyen J.P."/>
            <person name="Petersen M."/>
            <person name="Panagiotis P."/>
            <person name="Wilbrandt J."/>
            <person name="Tanja T."/>
        </authorList>
    </citation>
    <scope>NUCLEOTIDE SEQUENCE</scope>
    <source>
        <strain evidence="1">GBR_01_08_01A</strain>
        <tissue evidence="1">Thorax + abdomen</tissue>
    </source>
</reference>
<name>A0AAD9R9P0_9HYME</name>
<gene>
    <name evidence="1" type="ORF">KPH14_011323</name>
</gene>
<evidence type="ECO:0000313" key="1">
    <source>
        <dbReference type="EMBL" id="KAK2575619.1"/>
    </source>
</evidence>
<dbReference type="PANTHER" id="PTHR21391:SF0">
    <property type="entry name" value="AT04489P-RELATED"/>
    <property type="match status" value="1"/>
</dbReference>
<organism evidence="1 2">
    <name type="scientific">Odynerus spinipes</name>
    <dbReference type="NCBI Taxonomy" id="1348599"/>
    <lineage>
        <taxon>Eukaryota</taxon>
        <taxon>Metazoa</taxon>
        <taxon>Ecdysozoa</taxon>
        <taxon>Arthropoda</taxon>
        <taxon>Hexapoda</taxon>
        <taxon>Insecta</taxon>
        <taxon>Pterygota</taxon>
        <taxon>Neoptera</taxon>
        <taxon>Endopterygota</taxon>
        <taxon>Hymenoptera</taxon>
        <taxon>Apocrita</taxon>
        <taxon>Aculeata</taxon>
        <taxon>Vespoidea</taxon>
        <taxon>Vespidae</taxon>
        <taxon>Eumeninae</taxon>
        <taxon>Odynerus</taxon>
    </lineage>
</organism>
<sequence>MAKALGMKKSKKDEAPEIFRETILYREWARRFTTMEKYLKAITYFRKAMKSSTGEDDVRMLLGLCQAQFNFTKYLSAAEMSEKCMKLDPHNYHVHKMRVETLYRIGEFCYSLVHAHQGYRHRRMPFELNIYRANETIETCVGQNTAPDALKRLWPWIKELQEYRKVMLEKLKLEEDEFEGIDQDQSKFKVNDPVAQEEAYKAKLEHAITNIYLGRLTADKDFRERLVEDPQLVASPNKESSKLLHAHAKRSSRKTRFRQNIIRMTSPLYVTIFAKSARPIGHKVMIENEKRVRRYNIIILADFLLRSLHAARMERDYPKFFRYVNRIKNKFDSYSTNMFPVKQKCLNALYKMIAWAYIDTRNLMRFNEEKTKIRYLKHHLRMHIGRLPRERELAWVKICTRKETLKTFRRRLAMASEPLELAWLFHDFAKFLIDIGRHELARYYAKKARDSAIEAKSEQWILNATHMAMLVEICQNNRNEAKEAALAAIASSKKLGIDYLVDFYTRALEIIDEVDMERMMISTDGIAARQKVILDLMPEELKTEVDFLFRSMEVVPAKRRLSVMPGCKPIDRKFKLPCRRRTILPSPPKDPEKEARQALLAQYAPVIDRPGFVDFERYE</sequence>
<dbReference type="Proteomes" id="UP001258017">
    <property type="component" value="Unassembled WGS sequence"/>
</dbReference>
<dbReference type="InterPro" id="IPR011990">
    <property type="entry name" value="TPR-like_helical_dom_sf"/>
</dbReference>